<accession>A0A179SR59</accession>
<gene>
    <name evidence="8" type="ORF">A6K24_07645</name>
</gene>
<comment type="subcellular location">
    <subcellularLocation>
        <location evidence="1">Cell membrane</location>
        <topology evidence="1">Multi-pass membrane protein</topology>
    </subcellularLocation>
</comment>
<dbReference type="RefSeq" id="WP_066336746.1">
    <property type="nucleotide sequence ID" value="NZ_LWSG01000034.1"/>
</dbReference>
<evidence type="ECO:0000256" key="7">
    <source>
        <dbReference type="SAM" id="Phobius"/>
    </source>
</evidence>
<keyword evidence="9" id="KW-1185">Reference proteome</keyword>
<sequence>MKHLQLFLAFFRVGILGYGGGPSSIPLVHKEVVDKYKWMSDDEFADVLALGNTLPGPIATKMAGYIGYRVAGIVGLINATLATIVPTIILMIFLLTTISSVKDYPWVQGMTAAVVPVVGVMLATLTWDFFKKSQKSLGWLKSSILIIFSFFLMEIFGLHPAILIGGLLLAAIIKKDKDPKKERKIERGNAS</sequence>
<dbReference type="InterPro" id="IPR003370">
    <property type="entry name" value="Chromate_transpt"/>
</dbReference>
<feature type="transmembrane region" description="Helical" evidence="7">
    <location>
        <begin position="145"/>
        <end position="173"/>
    </location>
</feature>
<comment type="similarity">
    <text evidence="2">Belongs to the chromate ion transporter (CHR) (TC 2.A.51) family.</text>
</comment>
<dbReference type="InterPro" id="IPR052518">
    <property type="entry name" value="CHR_Transporter"/>
</dbReference>
<evidence type="ECO:0000256" key="6">
    <source>
        <dbReference type="ARBA" id="ARBA00023136"/>
    </source>
</evidence>
<dbReference type="Pfam" id="PF02417">
    <property type="entry name" value="Chromate_transp"/>
    <property type="match status" value="1"/>
</dbReference>
<dbReference type="AlphaFoldDB" id="A0A179SR59"/>
<evidence type="ECO:0000313" key="8">
    <source>
        <dbReference type="EMBL" id="OAS83971.1"/>
    </source>
</evidence>
<proteinExistence type="inferred from homology"/>
<protein>
    <submittedName>
        <fullName evidence="8">Chromate transporter</fullName>
    </submittedName>
</protein>
<keyword evidence="4 7" id="KW-0812">Transmembrane</keyword>
<comment type="caution">
    <text evidence="8">The sequence shown here is derived from an EMBL/GenBank/DDBJ whole genome shotgun (WGS) entry which is preliminary data.</text>
</comment>
<organism evidence="8 9">
    <name type="scientific">Metabacillus litoralis</name>
    <dbReference type="NCBI Taxonomy" id="152268"/>
    <lineage>
        <taxon>Bacteria</taxon>
        <taxon>Bacillati</taxon>
        <taxon>Bacillota</taxon>
        <taxon>Bacilli</taxon>
        <taxon>Bacillales</taxon>
        <taxon>Bacillaceae</taxon>
        <taxon>Metabacillus</taxon>
    </lineage>
</organism>
<dbReference type="GO" id="GO:0005886">
    <property type="term" value="C:plasma membrane"/>
    <property type="evidence" value="ECO:0007669"/>
    <property type="project" value="UniProtKB-SubCell"/>
</dbReference>
<keyword evidence="6 7" id="KW-0472">Membrane</keyword>
<name>A0A179SR59_9BACI</name>
<feature type="transmembrane region" description="Helical" evidence="7">
    <location>
        <begin position="70"/>
        <end position="94"/>
    </location>
</feature>
<evidence type="ECO:0000256" key="3">
    <source>
        <dbReference type="ARBA" id="ARBA00022475"/>
    </source>
</evidence>
<reference evidence="9" key="1">
    <citation type="submission" date="2016-04" db="EMBL/GenBank/DDBJ databases">
        <authorList>
            <person name="Lyu Z."/>
            <person name="Lyu W."/>
        </authorList>
    </citation>
    <scope>NUCLEOTIDE SEQUENCE [LARGE SCALE GENOMIC DNA]</scope>
    <source>
        <strain evidence="9">C44</strain>
    </source>
</reference>
<evidence type="ECO:0000256" key="4">
    <source>
        <dbReference type="ARBA" id="ARBA00022692"/>
    </source>
</evidence>
<dbReference type="PANTHER" id="PTHR43663:SF1">
    <property type="entry name" value="CHROMATE TRANSPORTER"/>
    <property type="match status" value="1"/>
</dbReference>
<keyword evidence="5 7" id="KW-1133">Transmembrane helix</keyword>
<evidence type="ECO:0000256" key="5">
    <source>
        <dbReference type="ARBA" id="ARBA00022989"/>
    </source>
</evidence>
<dbReference type="Proteomes" id="UP000078534">
    <property type="component" value="Unassembled WGS sequence"/>
</dbReference>
<dbReference type="GO" id="GO:0015109">
    <property type="term" value="F:chromate transmembrane transporter activity"/>
    <property type="evidence" value="ECO:0007669"/>
    <property type="project" value="InterPro"/>
</dbReference>
<evidence type="ECO:0000256" key="2">
    <source>
        <dbReference type="ARBA" id="ARBA00005262"/>
    </source>
</evidence>
<dbReference type="OrthoDB" id="9027281at2"/>
<dbReference type="STRING" id="152268.A6K24_07645"/>
<dbReference type="PANTHER" id="PTHR43663">
    <property type="entry name" value="CHROMATE TRANSPORT PROTEIN-RELATED"/>
    <property type="match status" value="1"/>
</dbReference>
<evidence type="ECO:0000256" key="1">
    <source>
        <dbReference type="ARBA" id="ARBA00004651"/>
    </source>
</evidence>
<feature type="transmembrane region" description="Helical" evidence="7">
    <location>
        <begin position="106"/>
        <end position="125"/>
    </location>
</feature>
<keyword evidence="3" id="KW-1003">Cell membrane</keyword>
<evidence type="ECO:0000313" key="9">
    <source>
        <dbReference type="Proteomes" id="UP000078534"/>
    </source>
</evidence>
<dbReference type="EMBL" id="LWSG01000034">
    <property type="protein sequence ID" value="OAS83971.1"/>
    <property type="molecule type" value="Genomic_DNA"/>
</dbReference>